<proteinExistence type="predicted"/>
<organism evidence="1 2">
    <name type="scientific">Parapedobacter deserti</name>
    <dbReference type="NCBI Taxonomy" id="1912957"/>
    <lineage>
        <taxon>Bacteria</taxon>
        <taxon>Pseudomonadati</taxon>
        <taxon>Bacteroidota</taxon>
        <taxon>Sphingobacteriia</taxon>
        <taxon>Sphingobacteriales</taxon>
        <taxon>Sphingobacteriaceae</taxon>
        <taxon>Parapedobacter</taxon>
    </lineage>
</organism>
<dbReference type="Proteomes" id="UP001595526">
    <property type="component" value="Unassembled WGS sequence"/>
</dbReference>
<dbReference type="RefSeq" id="WP_379020152.1">
    <property type="nucleotide sequence ID" value="NZ_JBHRTA010000009.1"/>
</dbReference>
<keyword evidence="2" id="KW-1185">Reference proteome</keyword>
<comment type="caution">
    <text evidence="1">The sequence shown here is derived from an EMBL/GenBank/DDBJ whole genome shotgun (WGS) entry which is preliminary data.</text>
</comment>
<name>A0ABV7JKW7_9SPHI</name>
<evidence type="ECO:0000313" key="2">
    <source>
        <dbReference type="Proteomes" id="UP001595526"/>
    </source>
</evidence>
<accession>A0ABV7JKW7</accession>
<evidence type="ECO:0000313" key="1">
    <source>
        <dbReference type="EMBL" id="MFC3196943.1"/>
    </source>
</evidence>
<reference evidence="2" key="1">
    <citation type="journal article" date="2019" name="Int. J. Syst. Evol. Microbiol.">
        <title>The Global Catalogue of Microorganisms (GCM) 10K type strain sequencing project: providing services to taxonomists for standard genome sequencing and annotation.</title>
        <authorList>
            <consortium name="The Broad Institute Genomics Platform"/>
            <consortium name="The Broad Institute Genome Sequencing Center for Infectious Disease"/>
            <person name="Wu L."/>
            <person name="Ma J."/>
        </authorList>
    </citation>
    <scope>NUCLEOTIDE SEQUENCE [LARGE SCALE GENOMIC DNA]</scope>
    <source>
        <strain evidence="2">KCTC 52416</strain>
    </source>
</reference>
<gene>
    <name evidence="1" type="ORF">ACFOET_04880</name>
</gene>
<dbReference type="EMBL" id="JBHRTA010000009">
    <property type="protein sequence ID" value="MFC3196943.1"/>
    <property type="molecule type" value="Genomic_DNA"/>
</dbReference>
<protein>
    <submittedName>
        <fullName evidence="1">Uncharacterized protein</fullName>
    </submittedName>
</protein>
<sequence length="57" mass="6486">MIITVCIVPSLQHRRFLGLDRVLFCLRFVLIDIRAFQPLPGHRLVLVRADALPSTST</sequence>